<keyword evidence="2" id="KW-0808">Transferase</keyword>
<dbReference type="SUPFAM" id="SSF51110">
    <property type="entry name" value="alpha-D-mannose-specific plant lectins"/>
    <property type="match status" value="1"/>
</dbReference>
<feature type="chain" id="PRO_5023068406" evidence="11">
    <location>
        <begin position="20"/>
        <end position="734"/>
    </location>
</feature>
<evidence type="ECO:0000256" key="2">
    <source>
        <dbReference type="ARBA" id="ARBA00022679"/>
    </source>
</evidence>
<keyword evidence="9" id="KW-1015">Disulfide bond</keyword>
<dbReference type="Gene3D" id="1.10.510.10">
    <property type="entry name" value="Transferase(Phosphotransferase) domain 1"/>
    <property type="match status" value="1"/>
</dbReference>
<dbReference type="PANTHER" id="PTHR47976">
    <property type="entry name" value="G-TYPE LECTIN S-RECEPTOR-LIKE SERINE/THREONINE-PROTEIN KINASE SD2-5"/>
    <property type="match status" value="1"/>
</dbReference>
<dbReference type="PIRSF" id="PIRSF000641">
    <property type="entry name" value="SRK"/>
    <property type="match status" value="1"/>
</dbReference>
<dbReference type="InterPro" id="IPR000719">
    <property type="entry name" value="Prot_kinase_dom"/>
</dbReference>
<keyword evidence="4 11" id="KW-0732">Signal</keyword>
<evidence type="ECO:0000256" key="3">
    <source>
        <dbReference type="ARBA" id="ARBA00022692"/>
    </source>
</evidence>
<dbReference type="AlphaFoldDB" id="A0A5A7V9T5"/>
<dbReference type="GO" id="GO:0005524">
    <property type="term" value="F:ATP binding"/>
    <property type="evidence" value="ECO:0007669"/>
    <property type="project" value="UniProtKB-KW"/>
</dbReference>
<evidence type="ECO:0000256" key="9">
    <source>
        <dbReference type="ARBA" id="ARBA00023157"/>
    </source>
</evidence>
<dbReference type="GO" id="GO:0004674">
    <property type="term" value="F:protein serine/threonine kinase activity"/>
    <property type="evidence" value="ECO:0007669"/>
    <property type="project" value="UniProtKB-KW"/>
</dbReference>
<dbReference type="InterPro" id="IPR051343">
    <property type="entry name" value="G-type_lectin_kinases/EP1-like"/>
</dbReference>
<accession>A0A5A7V9T5</accession>
<keyword evidence="7" id="KW-1133">Transmembrane helix</keyword>
<dbReference type="EMBL" id="SSTE01004567">
    <property type="protein sequence ID" value="KAA0062431.1"/>
    <property type="molecule type" value="Genomic_DNA"/>
</dbReference>
<proteinExistence type="predicted"/>
<keyword evidence="8" id="KW-0472">Membrane</keyword>
<dbReference type="GO" id="GO:0016020">
    <property type="term" value="C:membrane"/>
    <property type="evidence" value="ECO:0007669"/>
    <property type="project" value="UniProtKB-SubCell"/>
</dbReference>
<evidence type="ECO:0000313" key="14">
    <source>
        <dbReference type="Proteomes" id="UP000321393"/>
    </source>
</evidence>
<evidence type="ECO:0000256" key="10">
    <source>
        <dbReference type="ARBA" id="ARBA00023180"/>
    </source>
</evidence>
<evidence type="ECO:0000256" key="1">
    <source>
        <dbReference type="ARBA" id="ARBA00004167"/>
    </source>
</evidence>
<feature type="domain" description="Protein kinase" evidence="12">
    <location>
        <begin position="380"/>
        <end position="660"/>
    </location>
</feature>
<dbReference type="SUPFAM" id="SSF56112">
    <property type="entry name" value="Protein kinase-like (PK-like)"/>
    <property type="match status" value="1"/>
</dbReference>
<dbReference type="InterPro" id="IPR008271">
    <property type="entry name" value="Ser/Thr_kinase_AS"/>
</dbReference>
<feature type="signal peptide" evidence="11">
    <location>
        <begin position="1"/>
        <end position="19"/>
    </location>
</feature>
<dbReference type="SMART" id="SM00220">
    <property type="entry name" value="S_TKc"/>
    <property type="match status" value="1"/>
</dbReference>
<dbReference type="InterPro" id="IPR011009">
    <property type="entry name" value="Kinase-like_dom_sf"/>
</dbReference>
<reference evidence="13 14" key="1">
    <citation type="submission" date="2019-08" db="EMBL/GenBank/DDBJ databases">
        <title>Draft genome sequences of two oriental melons (Cucumis melo L. var makuwa).</title>
        <authorList>
            <person name="Kwon S.-Y."/>
        </authorList>
    </citation>
    <scope>NUCLEOTIDE SEQUENCE [LARGE SCALE GENOMIC DNA]</scope>
    <source>
        <strain evidence="14">cv. SW 3</strain>
        <tissue evidence="13">Leaf</tissue>
    </source>
</reference>
<evidence type="ECO:0000256" key="8">
    <source>
        <dbReference type="ARBA" id="ARBA00023136"/>
    </source>
</evidence>
<organism evidence="13 14">
    <name type="scientific">Cucumis melo var. makuwa</name>
    <name type="common">Oriental melon</name>
    <dbReference type="NCBI Taxonomy" id="1194695"/>
    <lineage>
        <taxon>Eukaryota</taxon>
        <taxon>Viridiplantae</taxon>
        <taxon>Streptophyta</taxon>
        <taxon>Embryophyta</taxon>
        <taxon>Tracheophyta</taxon>
        <taxon>Spermatophyta</taxon>
        <taxon>Magnoliopsida</taxon>
        <taxon>eudicotyledons</taxon>
        <taxon>Gunneridae</taxon>
        <taxon>Pentapetalae</taxon>
        <taxon>rosids</taxon>
        <taxon>fabids</taxon>
        <taxon>Cucurbitales</taxon>
        <taxon>Cucurbitaceae</taxon>
        <taxon>Benincaseae</taxon>
        <taxon>Cucumis</taxon>
    </lineage>
</organism>
<dbReference type="PANTHER" id="PTHR47976:SF52">
    <property type="entry name" value="PROTEIN KINASE DOMAIN-CONTAINING PROTEIN"/>
    <property type="match status" value="1"/>
</dbReference>
<evidence type="ECO:0000259" key="12">
    <source>
        <dbReference type="PROSITE" id="PS50011"/>
    </source>
</evidence>
<dbReference type="PROSITE" id="PS50011">
    <property type="entry name" value="PROTEIN_KINASE_DOM"/>
    <property type="match status" value="1"/>
</dbReference>
<keyword evidence="13" id="KW-0418">Kinase</keyword>
<dbReference type="STRING" id="1194695.A0A5A7V9T5"/>
<protein>
    <submittedName>
        <fullName evidence="13">G-type lectin S-receptor-like serine/threonine-protein kinase</fullName>
    </submittedName>
</protein>
<dbReference type="InterPro" id="IPR024171">
    <property type="entry name" value="SRK-like_kinase"/>
</dbReference>
<dbReference type="Gene3D" id="3.30.200.20">
    <property type="entry name" value="Phosphorylase Kinase, domain 1"/>
    <property type="match status" value="1"/>
</dbReference>
<evidence type="ECO:0000256" key="6">
    <source>
        <dbReference type="ARBA" id="ARBA00022840"/>
    </source>
</evidence>
<evidence type="ECO:0000313" key="13">
    <source>
        <dbReference type="EMBL" id="KAA0062431.1"/>
    </source>
</evidence>
<dbReference type="PROSITE" id="PS00108">
    <property type="entry name" value="PROTEIN_KINASE_ST"/>
    <property type="match status" value="1"/>
</dbReference>
<dbReference type="InterPro" id="IPR036426">
    <property type="entry name" value="Bulb-type_lectin_dom_sf"/>
</dbReference>
<keyword evidence="5" id="KW-0547">Nucleotide-binding</keyword>
<evidence type="ECO:0000256" key="5">
    <source>
        <dbReference type="ARBA" id="ARBA00022741"/>
    </source>
</evidence>
<keyword evidence="6" id="KW-0067">ATP-binding</keyword>
<keyword evidence="3" id="KW-0812">Transmembrane</keyword>
<keyword evidence="10" id="KW-0325">Glycoprotein</keyword>
<gene>
    <name evidence="13" type="ORF">E6C27_scaffold130G00070</name>
</gene>
<evidence type="ECO:0000256" key="7">
    <source>
        <dbReference type="ARBA" id="ARBA00022989"/>
    </source>
</evidence>
<dbReference type="FunFam" id="1.10.510.10:FF:000621">
    <property type="entry name" value="Serine/threonine-protein kinase"/>
    <property type="match status" value="1"/>
</dbReference>
<dbReference type="Proteomes" id="UP000321393">
    <property type="component" value="Unassembled WGS sequence"/>
</dbReference>
<evidence type="ECO:0000256" key="4">
    <source>
        <dbReference type="ARBA" id="ARBA00022729"/>
    </source>
</evidence>
<evidence type="ECO:0000256" key="11">
    <source>
        <dbReference type="SAM" id="SignalP"/>
    </source>
</evidence>
<comment type="caution">
    <text evidence="13">The sequence shown here is derived from an EMBL/GenBank/DDBJ whole genome shotgun (WGS) entry which is preliminary data.</text>
</comment>
<dbReference type="Pfam" id="PF00069">
    <property type="entry name" value="Pkinase"/>
    <property type="match status" value="1"/>
</dbReference>
<comment type="subcellular location">
    <subcellularLocation>
        <location evidence="1">Membrane</location>
        <topology evidence="1">Single-pass membrane protein</topology>
    </subcellularLocation>
</comment>
<dbReference type="OrthoDB" id="1530339at2759"/>
<sequence length="734" mass="81328">MGFVGIFLLLLVFPNLIYSAPIASPSISPNFTASNFQFIDVPGAFLVSLNNLFTAPITNSNSHTSLYYFLIIHVQSNSLICSANPNKPISTSSLLTLSNNSGLLVCSTPPLSSPVTSMLLDSGNLLLLDHSNVSFWESFHFPSDTIVVGQRLTAFTHSYVPASFLAMNASGLYLFSGDGSTVVMHVSLNLNSGSSSEFFRFGRFGFDGRFKIVSFINGGFVEEFIGPSEICQILTICGKLKLCSAGTCSCPQSFTGDSRGGCVPADSSVSLASSCGNISNMDSSSSFSYLRLMKGVDYFANTFMEPVTHVVDLKFCKDLCSKNCSCLGLFYEGEEKGFHRWRMLVMLQWSDSSSSVELEMSLIPVLPIWYSYNEIATAINNLKTQIGSGGFGIVYKGTLPDKTIVEVKKITSFRVQGRRNFCAEIGVIGNIHHVNLVRLKGFCLRGRHRLLVLEYMNRGSLDEALFGDGDDPVLEWKDRFQITMGTARGLAYLHSGCDHKIIHCDVKPENILLNDSLGVKISDFGLSKLPTPEQSGLFTTLRGTKGYLAPEWLTGSTISDKTDAYSFGMVLLEIVRGRKNWLLQEEERVYFPLLALQMHMEGRYLESVDPRLEGKVRSDEVEMLVRVGLCCVHEDPALRPTMANVVGMLEGRFPMADPIVESLSFLYLYGRRFTDATMVENLTLQDPFTLQRALDIINNIDINKTWSSHNREMNNNDVISTFSYISYQQVSSLQ</sequence>
<dbReference type="FunFam" id="3.30.200.20:FF:000178">
    <property type="entry name" value="serine/threonine-protein kinase PBS1-like"/>
    <property type="match status" value="1"/>
</dbReference>
<name>A0A5A7V9T5_CUCMM</name>